<dbReference type="InterPro" id="IPR011033">
    <property type="entry name" value="PRC_barrel-like_sf"/>
</dbReference>
<dbReference type="InterPro" id="IPR009000">
    <property type="entry name" value="Transl_B-barrel_sf"/>
</dbReference>
<evidence type="ECO:0000256" key="5">
    <source>
        <dbReference type="HAMAP-Rule" id="MF_00014"/>
    </source>
</evidence>
<proteinExistence type="inferred from homology"/>
<evidence type="ECO:0000256" key="3">
    <source>
        <dbReference type="ARBA" id="ARBA00022552"/>
    </source>
</evidence>
<dbReference type="InterPro" id="IPR056792">
    <property type="entry name" value="PRC_RimM"/>
</dbReference>
<dbReference type="InterPro" id="IPR036976">
    <property type="entry name" value="RimM_N_sf"/>
</dbReference>
<dbReference type="Pfam" id="PF01782">
    <property type="entry name" value="RimM"/>
    <property type="match status" value="1"/>
</dbReference>
<comment type="function">
    <text evidence="5">An accessory protein needed during the final step in the assembly of 30S ribosomal subunit, possibly for assembly of the head region. Essential for efficient processing of 16S rRNA. May be needed both before and after RbfA during the maturation of 16S rRNA. It has affinity for free ribosomal 30S subunits but not for 70S ribosomes.</text>
</comment>
<protein>
    <recommendedName>
        <fullName evidence="5">Ribosome maturation factor RimM</fullName>
    </recommendedName>
</protein>
<dbReference type="GeneID" id="98657641"/>
<dbReference type="PANTHER" id="PTHR33692:SF1">
    <property type="entry name" value="RIBOSOME MATURATION FACTOR RIMM"/>
    <property type="match status" value="1"/>
</dbReference>
<dbReference type="HAMAP" id="MF_00014">
    <property type="entry name" value="Ribosome_mat_RimM"/>
    <property type="match status" value="1"/>
</dbReference>
<accession>A0A6N6NM90</accession>
<keyword evidence="2 5" id="KW-0690">Ribosome biogenesis</keyword>
<evidence type="ECO:0000256" key="1">
    <source>
        <dbReference type="ARBA" id="ARBA00022490"/>
    </source>
</evidence>
<gene>
    <name evidence="5" type="primary">rimM</name>
    <name evidence="8" type="ORF">F8C90_04375</name>
</gene>
<dbReference type="EMBL" id="WAJR01000007">
    <property type="protein sequence ID" value="KAB1641076.1"/>
    <property type="molecule type" value="Genomic_DNA"/>
</dbReference>
<dbReference type="GO" id="GO:0006364">
    <property type="term" value="P:rRNA processing"/>
    <property type="evidence" value="ECO:0007669"/>
    <property type="project" value="UniProtKB-UniRule"/>
</dbReference>
<evidence type="ECO:0000256" key="4">
    <source>
        <dbReference type="ARBA" id="ARBA00023186"/>
    </source>
</evidence>
<dbReference type="OrthoDB" id="3177403at2"/>
<dbReference type="AlphaFoldDB" id="A0A6N6NM90"/>
<name>A0A6N6NM90_9ACTN</name>
<feature type="domain" description="RimM N-terminal" evidence="6">
    <location>
        <begin position="16"/>
        <end position="90"/>
    </location>
</feature>
<evidence type="ECO:0000313" key="8">
    <source>
        <dbReference type="EMBL" id="KAB1641076.1"/>
    </source>
</evidence>
<dbReference type="Gene3D" id="2.30.30.240">
    <property type="entry name" value="PRC-barrel domain"/>
    <property type="match status" value="1"/>
</dbReference>
<dbReference type="Pfam" id="PF24986">
    <property type="entry name" value="PRC_RimM"/>
    <property type="match status" value="1"/>
</dbReference>
<dbReference type="InterPro" id="IPR011961">
    <property type="entry name" value="RimM"/>
</dbReference>
<comment type="caution">
    <text evidence="8">The sequence shown here is derived from an EMBL/GenBank/DDBJ whole genome shotgun (WGS) entry which is preliminary data.</text>
</comment>
<dbReference type="GO" id="GO:0042274">
    <property type="term" value="P:ribosomal small subunit biogenesis"/>
    <property type="evidence" value="ECO:0007669"/>
    <property type="project" value="UniProtKB-UniRule"/>
</dbReference>
<reference evidence="8 9" key="1">
    <citation type="submission" date="2019-09" db="EMBL/GenBank/DDBJ databases">
        <title>Whole genome shotgun sequencing (WGS) of Ellagibacter isourolithinifaciens DSM 104140(T) and Adlercreutzia muris DSM 29508(T).</title>
        <authorList>
            <person name="Stoll D.A."/>
            <person name="Danylec N."/>
            <person name="Huch M."/>
        </authorList>
    </citation>
    <scope>NUCLEOTIDE SEQUENCE [LARGE SCALE GENOMIC DNA]</scope>
    <source>
        <strain evidence="8 9">DSM 104140</strain>
    </source>
</reference>
<comment type="domain">
    <text evidence="5">The PRC barrel domain binds ribosomal protein uS19.</text>
</comment>
<dbReference type="SUPFAM" id="SSF50346">
    <property type="entry name" value="PRC-barrel domain"/>
    <property type="match status" value="1"/>
</dbReference>
<organism evidence="8 9">
    <name type="scientific">Ellagibacter isourolithinifaciens</name>
    <dbReference type="NCBI Taxonomy" id="2137581"/>
    <lineage>
        <taxon>Bacteria</taxon>
        <taxon>Bacillati</taxon>
        <taxon>Actinomycetota</taxon>
        <taxon>Coriobacteriia</taxon>
        <taxon>Eggerthellales</taxon>
        <taxon>Eggerthellaceae</taxon>
        <taxon>Ellagibacter</taxon>
    </lineage>
</organism>
<dbReference type="RefSeq" id="WP_158049238.1">
    <property type="nucleotide sequence ID" value="NZ_WAJR01000007.1"/>
</dbReference>
<comment type="subcellular location">
    <subcellularLocation>
        <location evidence="5">Cytoplasm</location>
    </subcellularLocation>
</comment>
<dbReference type="Proteomes" id="UP000468668">
    <property type="component" value="Unassembled WGS sequence"/>
</dbReference>
<keyword evidence="3 5" id="KW-0698">rRNA processing</keyword>
<evidence type="ECO:0000259" key="7">
    <source>
        <dbReference type="Pfam" id="PF24986"/>
    </source>
</evidence>
<keyword evidence="1 5" id="KW-0963">Cytoplasm</keyword>
<feature type="domain" description="Ribosome maturation factor RimM PRC barrel" evidence="7">
    <location>
        <begin position="109"/>
        <end position="173"/>
    </location>
</feature>
<evidence type="ECO:0000256" key="2">
    <source>
        <dbReference type="ARBA" id="ARBA00022517"/>
    </source>
</evidence>
<dbReference type="GO" id="GO:0043022">
    <property type="term" value="F:ribosome binding"/>
    <property type="evidence" value="ECO:0007669"/>
    <property type="project" value="InterPro"/>
</dbReference>
<dbReference type="PANTHER" id="PTHR33692">
    <property type="entry name" value="RIBOSOME MATURATION FACTOR RIMM"/>
    <property type="match status" value="1"/>
</dbReference>
<dbReference type="Gene3D" id="2.40.30.60">
    <property type="entry name" value="RimM"/>
    <property type="match status" value="1"/>
</dbReference>
<keyword evidence="4 5" id="KW-0143">Chaperone</keyword>
<dbReference type="InterPro" id="IPR002676">
    <property type="entry name" value="RimM_N"/>
</dbReference>
<evidence type="ECO:0000259" key="6">
    <source>
        <dbReference type="Pfam" id="PF01782"/>
    </source>
</evidence>
<sequence length="176" mass="19058">MRTWADVAWLATAKNLDGGLVVRSASGLPFLLEEGMEVAFVPPVLDMPRRAIVEEIRPQDDTFAVVWFEGVDDIDTAKALCGCHVLVRREELPELAQAIAAAHSDGVSGWEVHDAQAGLLGTLLRVDDNPGQSLLVVDRADGQSPLLIPLVDEFLVGIDEERERIDVDVPAGLLSL</sequence>
<comment type="subunit">
    <text evidence="5">Binds ribosomal protein uS19.</text>
</comment>
<comment type="similarity">
    <text evidence="5">Belongs to the RimM family.</text>
</comment>
<evidence type="ECO:0000313" key="9">
    <source>
        <dbReference type="Proteomes" id="UP000468668"/>
    </source>
</evidence>
<dbReference type="GO" id="GO:0005737">
    <property type="term" value="C:cytoplasm"/>
    <property type="evidence" value="ECO:0007669"/>
    <property type="project" value="UniProtKB-SubCell"/>
</dbReference>
<dbReference type="SUPFAM" id="SSF50447">
    <property type="entry name" value="Translation proteins"/>
    <property type="match status" value="1"/>
</dbReference>
<keyword evidence="9" id="KW-1185">Reference proteome</keyword>
<dbReference type="GO" id="GO:0005840">
    <property type="term" value="C:ribosome"/>
    <property type="evidence" value="ECO:0007669"/>
    <property type="project" value="InterPro"/>
</dbReference>